<proteinExistence type="predicted"/>
<protein>
    <submittedName>
        <fullName evidence="2">15233_t:CDS:1</fullName>
    </submittedName>
</protein>
<feature type="transmembrane region" description="Helical" evidence="1">
    <location>
        <begin position="88"/>
        <end position="109"/>
    </location>
</feature>
<comment type="caution">
    <text evidence="2">The sequence shown here is derived from an EMBL/GenBank/DDBJ whole genome shotgun (WGS) entry which is preliminary data.</text>
</comment>
<accession>A0A9N9JBP9</accession>
<evidence type="ECO:0000313" key="3">
    <source>
        <dbReference type="Proteomes" id="UP000789405"/>
    </source>
</evidence>
<keyword evidence="1" id="KW-1133">Transmembrane helix</keyword>
<dbReference type="Proteomes" id="UP000789405">
    <property type="component" value="Unassembled WGS sequence"/>
</dbReference>
<feature type="non-terminal residue" evidence="2">
    <location>
        <position position="149"/>
    </location>
</feature>
<feature type="non-terminal residue" evidence="2">
    <location>
        <position position="1"/>
    </location>
</feature>
<gene>
    <name evidence="2" type="ORF">DERYTH_LOCUS18985</name>
</gene>
<keyword evidence="3" id="KW-1185">Reference proteome</keyword>
<keyword evidence="1" id="KW-0472">Membrane</keyword>
<name>A0A9N9JBP9_9GLOM</name>
<organism evidence="2 3">
    <name type="scientific">Dentiscutata erythropus</name>
    <dbReference type="NCBI Taxonomy" id="1348616"/>
    <lineage>
        <taxon>Eukaryota</taxon>
        <taxon>Fungi</taxon>
        <taxon>Fungi incertae sedis</taxon>
        <taxon>Mucoromycota</taxon>
        <taxon>Glomeromycotina</taxon>
        <taxon>Glomeromycetes</taxon>
        <taxon>Diversisporales</taxon>
        <taxon>Gigasporaceae</taxon>
        <taxon>Dentiscutata</taxon>
    </lineage>
</organism>
<sequence length="149" mass="16628">IWNTSNKRGYIKKFSNNVLLEDVPTIILAAIVAVCGPGNSHFLTHIGRIFTIERLDQGSIPNNVFDYFLPTLVKRLGYNSVDANLPPYAIATVFIYTTLFFVSVGVYAASPIVYSWPTGDITLPSLILEGHRNPTYPTKLCSFILCWDI</sequence>
<dbReference type="EMBL" id="CAJVPY010020085">
    <property type="protein sequence ID" value="CAG8774155.1"/>
    <property type="molecule type" value="Genomic_DNA"/>
</dbReference>
<keyword evidence="1" id="KW-0812">Transmembrane</keyword>
<dbReference type="AlphaFoldDB" id="A0A9N9JBP9"/>
<reference evidence="2" key="1">
    <citation type="submission" date="2021-06" db="EMBL/GenBank/DDBJ databases">
        <authorList>
            <person name="Kallberg Y."/>
            <person name="Tangrot J."/>
            <person name="Rosling A."/>
        </authorList>
    </citation>
    <scope>NUCLEOTIDE SEQUENCE</scope>
    <source>
        <strain evidence="2">MA453B</strain>
    </source>
</reference>
<evidence type="ECO:0000256" key="1">
    <source>
        <dbReference type="SAM" id="Phobius"/>
    </source>
</evidence>
<evidence type="ECO:0000313" key="2">
    <source>
        <dbReference type="EMBL" id="CAG8774155.1"/>
    </source>
</evidence>